<feature type="region of interest" description="Disordered" evidence="4">
    <location>
        <begin position="112"/>
        <end position="135"/>
    </location>
</feature>
<dbReference type="InterPro" id="IPR008991">
    <property type="entry name" value="Translation_prot_SH3-like_sf"/>
</dbReference>
<dbReference type="InterPro" id="IPR001147">
    <property type="entry name" value="Ribosomal_eL21"/>
</dbReference>
<comment type="caution">
    <text evidence="5">The sequence shown here is derived from an EMBL/GenBank/DDBJ whole genome shotgun (WGS) entry which is preliminary data.</text>
</comment>
<evidence type="ECO:0000256" key="3">
    <source>
        <dbReference type="ARBA" id="ARBA00023274"/>
    </source>
</evidence>
<dbReference type="FunFam" id="2.30.30.70:FF:000001">
    <property type="entry name" value="60S ribosomal protein L21"/>
    <property type="match status" value="1"/>
</dbReference>
<dbReference type="AlphaFoldDB" id="A0AAV9IWH1"/>
<dbReference type="InterPro" id="IPR036948">
    <property type="entry name" value="Ribosomal_eL21_sf"/>
</dbReference>
<keyword evidence="6" id="KW-1185">Reference proteome</keyword>
<keyword evidence="2" id="KW-0689">Ribosomal protein</keyword>
<evidence type="ECO:0000313" key="6">
    <source>
        <dbReference type="Proteomes" id="UP001301350"/>
    </source>
</evidence>
<dbReference type="GO" id="GO:0003735">
    <property type="term" value="F:structural constituent of ribosome"/>
    <property type="evidence" value="ECO:0007669"/>
    <property type="project" value="InterPro"/>
</dbReference>
<dbReference type="PANTHER" id="PTHR20981">
    <property type="entry name" value="60S RIBOSOMAL PROTEIN L21"/>
    <property type="match status" value="1"/>
</dbReference>
<evidence type="ECO:0000256" key="2">
    <source>
        <dbReference type="ARBA" id="ARBA00022980"/>
    </source>
</evidence>
<dbReference type="Pfam" id="PF01157">
    <property type="entry name" value="Ribosomal_L21e"/>
    <property type="match status" value="1"/>
</dbReference>
<dbReference type="EMBL" id="JANCYW010000009">
    <property type="protein sequence ID" value="KAK4536634.1"/>
    <property type="molecule type" value="Genomic_DNA"/>
</dbReference>
<dbReference type="PROSITE" id="PS01171">
    <property type="entry name" value="RIBOSOMAL_L21E"/>
    <property type="match status" value="1"/>
</dbReference>
<name>A0AAV9IWH1_CYACA</name>
<dbReference type="GO" id="GO:1990904">
    <property type="term" value="C:ribonucleoprotein complex"/>
    <property type="evidence" value="ECO:0007669"/>
    <property type="project" value="UniProtKB-KW"/>
</dbReference>
<proteinExistence type="inferred from homology"/>
<sequence length="162" mass="18437">MVRSHGKRSNTRHKFSKPFRRHGVPMPSRYLTTFRVGEYVDIAADASVHRGMPYKYYHGRTGRVFTVTPRAVGVEVNKLVNGRVLAKRIYVRIEHVRPSRCQEAFREAVKQRDRERREARAAGQGKVVHAKRQPAGPMPAHVVGVGVGGIVHLQQKPYEFVC</sequence>
<keyword evidence="3" id="KW-0687">Ribonucleoprotein</keyword>
<evidence type="ECO:0000256" key="1">
    <source>
        <dbReference type="ARBA" id="ARBA00008427"/>
    </source>
</evidence>
<evidence type="ECO:0000256" key="4">
    <source>
        <dbReference type="SAM" id="MobiDB-lite"/>
    </source>
</evidence>
<dbReference type="SUPFAM" id="SSF50104">
    <property type="entry name" value="Translation proteins SH3-like domain"/>
    <property type="match status" value="1"/>
</dbReference>
<dbReference type="GO" id="GO:0005840">
    <property type="term" value="C:ribosome"/>
    <property type="evidence" value="ECO:0007669"/>
    <property type="project" value="UniProtKB-KW"/>
</dbReference>
<organism evidence="5 6">
    <name type="scientific">Cyanidium caldarium</name>
    <name type="common">Red alga</name>
    <dbReference type="NCBI Taxonomy" id="2771"/>
    <lineage>
        <taxon>Eukaryota</taxon>
        <taxon>Rhodophyta</taxon>
        <taxon>Bangiophyceae</taxon>
        <taxon>Cyanidiales</taxon>
        <taxon>Cyanidiaceae</taxon>
        <taxon>Cyanidium</taxon>
    </lineage>
</organism>
<accession>A0AAV9IWH1</accession>
<dbReference type="GO" id="GO:0006412">
    <property type="term" value="P:translation"/>
    <property type="evidence" value="ECO:0007669"/>
    <property type="project" value="InterPro"/>
</dbReference>
<dbReference type="InterPro" id="IPR018259">
    <property type="entry name" value="Ribosomal_eL21_CS"/>
</dbReference>
<feature type="region of interest" description="Disordered" evidence="4">
    <location>
        <begin position="1"/>
        <end position="21"/>
    </location>
</feature>
<dbReference type="Gene3D" id="6.10.250.3260">
    <property type="match status" value="1"/>
</dbReference>
<evidence type="ECO:0008006" key="7">
    <source>
        <dbReference type="Google" id="ProtNLM"/>
    </source>
</evidence>
<protein>
    <recommendedName>
        <fullName evidence="7">60S ribosomal protein L21</fullName>
    </recommendedName>
</protein>
<dbReference type="Gene3D" id="2.30.30.70">
    <property type="entry name" value="Ribosomal protein L21"/>
    <property type="match status" value="1"/>
</dbReference>
<gene>
    <name evidence="5" type="ORF">CDCA_CDCA09G2659</name>
</gene>
<comment type="similarity">
    <text evidence="1">Belongs to the eukaryotic ribosomal protein eL21 family.</text>
</comment>
<reference evidence="5 6" key="1">
    <citation type="submission" date="2022-07" db="EMBL/GenBank/DDBJ databases">
        <title>Genome-wide signatures of adaptation to extreme environments.</title>
        <authorList>
            <person name="Cho C.H."/>
            <person name="Yoon H.S."/>
        </authorList>
    </citation>
    <scope>NUCLEOTIDE SEQUENCE [LARGE SCALE GENOMIC DNA]</scope>
    <source>
        <strain evidence="5 6">DBV 063 E5</strain>
    </source>
</reference>
<evidence type="ECO:0000313" key="5">
    <source>
        <dbReference type="EMBL" id="KAK4536634.1"/>
    </source>
</evidence>
<dbReference type="Proteomes" id="UP001301350">
    <property type="component" value="Unassembled WGS sequence"/>
</dbReference>